<comment type="caution">
    <text evidence="2">The sequence shown here is derived from an EMBL/GenBank/DDBJ whole genome shotgun (WGS) entry which is preliminary data.</text>
</comment>
<name>A0ABS4TIX5_9PSEU</name>
<dbReference type="Gene3D" id="3.90.180.10">
    <property type="entry name" value="Medium-chain alcohol dehydrogenases, catalytic domain"/>
    <property type="match status" value="1"/>
</dbReference>
<protein>
    <submittedName>
        <fullName evidence="2">NADPH:quinone reductase-like Zn-dependent oxidoreductase</fullName>
    </submittedName>
</protein>
<dbReference type="Gene3D" id="3.40.50.720">
    <property type="entry name" value="NAD(P)-binding Rossmann-like Domain"/>
    <property type="match status" value="1"/>
</dbReference>
<sequence length="325" mass="34977">MKAIVQDRYGSTSTLKFSEVDSPTPRSNEVLVRVHAAALNAYDWHAMRGDPYMARLVFGLGGPKRKIRGRDFAGQVEAVGSAVTSLRPGDEVYGDLGDANGAFAEYVCVPADSVDLKPANLTFEQAAAVPLAAITALTGLRDVNVGERVLINGASGGVGTFAVQIAKAFGAHVTAVCSKRNADLVSSLGADRVVDYTQEDFARTEDCYDIVFDLVGNRSLTDLRSVLTPKGTLLLCGGGIYEGGSLFGPMRLVIKARFVSPFVRHRLRLVMAEASTENRTALRELLELGKVKPVVDRTYQLAETAEALRYLEEDHARAKVVITVA</sequence>
<evidence type="ECO:0000313" key="2">
    <source>
        <dbReference type="EMBL" id="MBP2324364.1"/>
    </source>
</evidence>
<gene>
    <name evidence="2" type="ORF">JOF56_004749</name>
</gene>
<dbReference type="Proteomes" id="UP001519332">
    <property type="component" value="Unassembled WGS sequence"/>
</dbReference>
<dbReference type="SMART" id="SM00829">
    <property type="entry name" value="PKS_ER"/>
    <property type="match status" value="1"/>
</dbReference>
<dbReference type="PROSITE" id="PS01162">
    <property type="entry name" value="QOR_ZETA_CRYSTAL"/>
    <property type="match status" value="1"/>
</dbReference>
<dbReference type="InterPro" id="IPR050700">
    <property type="entry name" value="YIM1/Zinc_Alcohol_DH_Fams"/>
</dbReference>
<reference evidence="2 3" key="1">
    <citation type="submission" date="2021-03" db="EMBL/GenBank/DDBJ databases">
        <title>Sequencing the genomes of 1000 actinobacteria strains.</title>
        <authorList>
            <person name="Klenk H.-P."/>
        </authorList>
    </citation>
    <scope>NUCLEOTIDE SEQUENCE [LARGE SCALE GENOMIC DNA]</scope>
    <source>
        <strain evidence="2 3">DSM 46670</strain>
    </source>
</reference>
<dbReference type="PANTHER" id="PTHR11695">
    <property type="entry name" value="ALCOHOL DEHYDROGENASE RELATED"/>
    <property type="match status" value="1"/>
</dbReference>
<proteinExistence type="predicted"/>
<dbReference type="Pfam" id="PF08240">
    <property type="entry name" value="ADH_N"/>
    <property type="match status" value="1"/>
</dbReference>
<organism evidence="2 3">
    <name type="scientific">Kibdelosporangium banguiense</name>
    <dbReference type="NCBI Taxonomy" id="1365924"/>
    <lineage>
        <taxon>Bacteria</taxon>
        <taxon>Bacillati</taxon>
        <taxon>Actinomycetota</taxon>
        <taxon>Actinomycetes</taxon>
        <taxon>Pseudonocardiales</taxon>
        <taxon>Pseudonocardiaceae</taxon>
        <taxon>Kibdelosporangium</taxon>
    </lineage>
</organism>
<dbReference type="PANTHER" id="PTHR11695:SF648">
    <property type="entry name" value="ZINC-BINDING OXIDOREDUCTASE"/>
    <property type="match status" value="1"/>
</dbReference>
<dbReference type="InterPro" id="IPR036291">
    <property type="entry name" value="NAD(P)-bd_dom_sf"/>
</dbReference>
<dbReference type="InterPro" id="IPR013154">
    <property type="entry name" value="ADH-like_N"/>
</dbReference>
<dbReference type="CDD" id="cd08267">
    <property type="entry name" value="MDR1"/>
    <property type="match status" value="1"/>
</dbReference>
<dbReference type="InterPro" id="IPR011032">
    <property type="entry name" value="GroES-like_sf"/>
</dbReference>
<evidence type="ECO:0000259" key="1">
    <source>
        <dbReference type="SMART" id="SM00829"/>
    </source>
</evidence>
<dbReference type="EMBL" id="JAGINW010000001">
    <property type="protein sequence ID" value="MBP2324364.1"/>
    <property type="molecule type" value="Genomic_DNA"/>
</dbReference>
<feature type="domain" description="Enoyl reductase (ER)" evidence="1">
    <location>
        <begin position="10"/>
        <end position="322"/>
    </location>
</feature>
<keyword evidence="3" id="KW-1185">Reference proteome</keyword>
<dbReference type="Pfam" id="PF13602">
    <property type="entry name" value="ADH_zinc_N_2"/>
    <property type="match status" value="1"/>
</dbReference>
<dbReference type="InterPro" id="IPR020843">
    <property type="entry name" value="ER"/>
</dbReference>
<dbReference type="RefSeq" id="WP_209641663.1">
    <property type="nucleotide sequence ID" value="NZ_JAGINW010000001.1"/>
</dbReference>
<evidence type="ECO:0000313" key="3">
    <source>
        <dbReference type="Proteomes" id="UP001519332"/>
    </source>
</evidence>
<accession>A0ABS4TIX5</accession>
<dbReference type="SUPFAM" id="SSF51735">
    <property type="entry name" value="NAD(P)-binding Rossmann-fold domains"/>
    <property type="match status" value="1"/>
</dbReference>
<dbReference type="InterPro" id="IPR002364">
    <property type="entry name" value="Quin_OxRdtase/zeta-crystal_CS"/>
</dbReference>
<dbReference type="SUPFAM" id="SSF50129">
    <property type="entry name" value="GroES-like"/>
    <property type="match status" value="1"/>
</dbReference>